<keyword evidence="2" id="KW-1185">Reference proteome</keyword>
<dbReference type="AlphaFoldDB" id="A0A917H1Q9"/>
<reference evidence="1" key="1">
    <citation type="journal article" date="2014" name="Int. J. Syst. Evol. Microbiol.">
        <title>Complete genome sequence of Corynebacterium casei LMG S-19264T (=DSM 44701T), isolated from a smear-ripened cheese.</title>
        <authorList>
            <consortium name="US DOE Joint Genome Institute (JGI-PGF)"/>
            <person name="Walter F."/>
            <person name="Albersmeier A."/>
            <person name="Kalinowski J."/>
            <person name="Ruckert C."/>
        </authorList>
    </citation>
    <scope>NUCLEOTIDE SEQUENCE</scope>
    <source>
        <strain evidence="1">CGMCC 1.12997</strain>
    </source>
</reference>
<name>A0A917H1Q9_9BACT</name>
<sequence length="77" mass="8791">MDTVQYLELGDIKVLGRSYAGQNRLGCAGGAVNVEAELDHPLDHALDIFLCCMVLHRYDHCLRFALYQITEMLWFCN</sequence>
<dbReference type="EMBL" id="BMGT01000001">
    <property type="protein sequence ID" value="GGG64763.1"/>
    <property type="molecule type" value="Genomic_DNA"/>
</dbReference>
<dbReference type="Proteomes" id="UP000647241">
    <property type="component" value="Unassembled WGS sequence"/>
</dbReference>
<accession>A0A917H1Q9</accession>
<comment type="caution">
    <text evidence="1">The sequence shown here is derived from an EMBL/GenBank/DDBJ whole genome shotgun (WGS) entry which is preliminary data.</text>
</comment>
<gene>
    <name evidence="1" type="ORF">GCM10011585_02970</name>
</gene>
<evidence type="ECO:0000313" key="1">
    <source>
        <dbReference type="EMBL" id="GGG64763.1"/>
    </source>
</evidence>
<reference evidence="1" key="2">
    <citation type="submission" date="2020-09" db="EMBL/GenBank/DDBJ databases">
        <authorList>
            <person name="Sun Q."/>
            <person name="Zhou Y."/>
        </authorList>
    </citation>
    <scope>NUCLEOTIDE SEQUENCE</scope>
    <source>
        <strain evidence="1">CGMCC 1.12997</strain>
    </source>
</reference>
<proteinExistence type="predicted"/>
<organism evidence="1 2">
    <name type="scientific">Edaphobacter dinghuensis</name>
    <dbReference type="NCBI Taxonomy" id="1560005"/>
    <lineage>
        <taxon>Bacteria</taxon>
        <taxon>Pseudomonadati</taxon>
        <taxon>Acidobacteriota</taxon>
        <taxon>Terriglobia</taxon>
        <taxon>Terriglobales</taxon>
        <taxon>Acidobacteriaceae</taxon>
        <taxon>Edaphobacter</taxon>
    </lineage>
</organism>
<evidence type="ECO:0000313" key="2">
    <source>
        <dbReference type="Proteomes" id="UP000647241"/>
    </source>
</evidence>
<protein>
    <submittedName>
        <fullName evidence="1">Uncharacterized protein</fullName>
    </submittedName>
</protein>